<dbReference type="Pfam" id="PF03726">
    <property type="entry name" value="PNPase"/>
    <property type="match status" value="1"/>
</dbReference>
<dbReference type="InterPro" id="IPR004087">
    <property type="entry name" value="KH_dom"/>
</dbReference>
<dbReference type="InterPro" id="IPR020568">
    <property type="entry name" value="Ribosomal_Su5_D2-typ_SF"/>
</dbReference>
<dbReference type="Gene3D" id="3.30.1370.10">
    <property type="entry name" value="K Homology domain, type 1"/>
    <property type="match status" value="1"/>
</dbReference>
<dbReference type="InterPro" id="IPR036456">
    <property type="entry name" value="PNPase_PH_RNA-bd_sf"/>
</dbReference>
<dbReference type="InterPro" id="IPR012162">
    <property type="entry name" value="PNPase"/>
</dbReference>
<evidence type="ECO:0000259" key="10">
    <source>
        <dbReference type="PROSITE" id="PS50126"/>
    </source>
</evidence>
<dbReference type="CDD" id="cd02393">
    <property type="entry name" value="KH-I_PNPase"/>
    <property type="match status" value="1"/>
</dbReference>
<dbReference type="GO" id="GO:0000287">
    <property type="term" value="F:magnesium ion binding"/>
    <property type="evidence" value="ECO:0007669"/>
    <property type="project" value="UniProtKB-UniRule"/>
</dbReference>
<dbReference type="PANTHER" id="PTHR11252">
    <property type="entry name" value="POLYRIBONUCLEOTIDE NUCLEOTIDYLTRANSFERASE"/>
    <property type="match status" value="1"/>
</dbReference>
<dbReference type="NCBIfam" id="NF008805">
    <property type="entry name" value="PRK11824.1"/>
    <property type="match status" value="1"/>
</dbReference>
<dbReference type="Pfam" id="PF00013">
    <property type="entry name" value="KH_1"/>
    <property type="match status" value="1"/>
</dbReference>
<dbReference type="Pfam" id="PF00575">
    <property type="entry name" value="S1"/>
    <property type="match status" value="1"/>
</dbReference>
<dbReference type="AlphaFoldDB" id="A0A380JCP7"/>
<dbReference type="GO" id="GO:0005829">
    <property type="term" value="C:cytosol"/>
    <property type="evidence" value="ECO:0007669"/>
    <property type="project" value="UniProtKB-ARBA"/>
</dbReference>
<organism evidence="11 12">
    <name type="scientific">Streptococcus downei MFe28</name>
    <dbReference type="NCBI Taxonomy" id="764290"/>
    <lineage>
        <taxon>Bacteria</taxon>
        <taxon>Bacillati</taxon>
        <taxon>Bacillota</taxon>
        <taxon>Bacilli</taxon>
        <taxon>Lactobacillales</taxon>
        <taxon>Streptococcaceae</taxon>
        <taxon>Streptococcus</taxon>
    </lineage>
</organism>
<comment type="function">
    <text evidence="8">Involved in mRNA degradation. Catalyzes the phosphorolysis of single-stranded polyribonucleotides processively in the 3'- to 5'-direction.</text>
</comment>
<feature type="compositionally biased region" description="Basic and acidic residues" evidence="9">
    <location>
        <begin position="740"/>
        <end position="792"/>
    </location>
</feature>
<name>A0A380JCP7_STRDO</name>
<feature type="binding site" evidence="8">
    <location>
        <position position="489"/>
    </location>
    <ligand>
        <name>Mg(2+)</name>
        <dbReference type="ChEBI" id="CHEBI:18420"/>
    </ligand>
</feature>
<dbReference type="SUPFAM" id="SSF55666">
    <property type="entry name" value="Ribonuclease PH domain 2-like"/>
    <property type="match status" value="2"/>
</dbReference>
<evidence type="ECO:0000256" key="1">
    <source>
        <dbReference type="ARBA" id="ARBA00007404"/>
    </source>
</evidence>
<feature type="region of interest" description="Disordered" evidence="9">
    <location>
        <begin position="700"/>
        <end position="825"/>
    </location>
</feature>
<dbReference type="InterPro" id="IPR015847">
    <property type="entry name" value="ExoRNase_PH_dom2"/>
</dbReference>
<dbReference type="Pfam" id="PF03725">
    <property type="entry name" value="RNase_PH_C"/>
    <property type="match status" value="2"/>
</dbReference>
<accession>A0A380JCP7</accession>
<dbReference type="InterPro" id="IPR004088">
    <property type="entry name" value="KH_dom_type_1"/>
</dbReference>
<evidence type="ECO:0000313" key="11">
    <source>
        <dbReference type="EMBL" id="SUN35140.1"/>
    </source>
</evidence>
<keyword evidence="3 8" id="KW-0808">Transferase</keyword>
<keyword evidence="5 8" id="KW-0479">Metal-binding</keyword>
<sequence>MAKQTFQMTFAGKPLVVEIGQVAKQANGAAVVHYGDSTVLCAATMSKKMARTDFFPLQVNYEEKMYAAGKFPGGFMKREGRPSADATLTARLIDRPIRPLFAQGFRNEVQVINTVLSYDPDASAPMAAMFASSLALCISDIPFEGPIAGVQVAYLDGEFIINPTAQQKEASNLDLTVAGTKDAINMVESGAQELSEDIMLEALLKGHQAIQELIAFQEEIVATLGKEKAEVEFLQVDSQLRDEIVATYTSDLQKAVQVQEKLAREEATQAVKDQVLASYEERYADDEELERILRDVSESLEEMEHAEVRRLITEDKIRPDGRQVDEIRPLEAEVDFLPQVHGSGLFTRGQTQALSVLTLAPMSESKIVDGLDPEYRKRFMHHYNFPQYSVGETGRYGAPGRREIGHGALGERALAQVLPSFEDFPYAIRLVAEVLESNGSSSQASICAGTLALMAGGVPIKAPVAGIAMGLISDGSNYTILTDIQGLEDHFGDMDFKVAGTRQGITALQMDIKISGITPEILKEALAQAKKARYEILDLIEQTIPAPRPELAPTAPKIDTIKIALDKIKVVIGKGGETIDKIIEETGVKIDIDEEGNVQIYSPDQDAIDRAKEIIANLVREAKIGEVYPEAEVVRIESFGAFVNLFDKTDALVHISELAWERTNRVEDVVKLGDKVAVKVLKIDDKGRVNASIKALLAKPEGYKEQEQSHHSHKGSHKPGSHSKSDKHHTSHKQFQPKSQQDHQGQHRSDGHHSQQDKHEPDKDPGHQEYSKHQGHFDGQEHSIHKTGSEQRKGHKQSAPSDRANESQELASPVEEEVKEETQHE</sequence>
<dbReference type="EMBL" id="UHFA01000002">
    <property type="protein sequence ID" value="SUN35140.1"/>
    <property type="molecule type" value="Genomic_DNA"/>
</dbReference>
<dbReference type="GO" id="GO:0006402">
    <property type="term" value="P:mRNA catabolic process"/>
    <property type="evidence" value="ECO:0007669"/>
    <property type="project" value="UniProtKB-UniRule"/>
</dbReference>
<evidence type="ECO:0000256" key="6">
    <source>
        <dbReference type="ARBA" id="ARBA00022842"/>
    </source>
</evidence>
<dbReference type="NCBIfam" id="TIGR03591">
    <property type="entry name" value="polynuc_phos"/>
    <property type="match status" value="1"/>
</dbReference>
<evidence type="ECO:0000313" key="12">
    <source>
        <dbReference type="Proteomes" id="UP000254082"/>
    </source>
</evidence>
<dbReference type="RefSeq" id="WP_002998644.1">
    <property type="nucleotide sequence ID" value="NZ_UHFA01000002.1"/>
</dbReference>
<dbReference type="HAMAP" id="MF_01595">
    <property type="entry name" value="PNPase"/>
    <property type="match status" value="1"/>
</dbReference>
<dbReference type="OrthoDB" id="9804305at2"/>
<dbReference type="PROSITE" id="PS50126">
    <property type="entry name" value="S1"/>
    <property type="match status" value="1"/>
</dbReference>
<keyword evidence="4 8" id="KW-0548">Nucleotidyltransferase</keyword>
<proteinExistence type="inferred from homology"/>
<dbReference type="GO" id="GO:0003723">
    <property type="term" value="F:RNA binding"/>
    <property type="evidence" value="ECO:0007669"/>
    <property type="project" value="UniProtKB-UniRule"/>
</dbReference>
<dbReference type="Gene3D" id="2.40.50.140">
    <property type="entry name" value="Nucleic acid-binding proteins"/>
    <property type="match status" value="1"/>
</dbReference>
<dbReference type="SMART" id="SM00322">
    <property type="entry name" value="KH"/>
    <property type="match status" value="1"/>
</dbReference>
<dbReference type="PANTHER" id="PTHR11252:SF0">
    <property type="entry name" value="POLYRIBONUCLEOTIDE NUCLEOTIDYLTRANSFERASE 1, MITOCHONDRIAL"/>
    <property type="match status" value="1"/>
</dbReference>
<reference evidence="11 12" key="1">
    <citation type="submission" date="2018-06" db="EMBL/GenBank/DDBJ databases">
        <authorList>
            <consortium name="Pathogen Informatics"/>
            <person name="Doyle S."/>
        </authorList>
    </citation>
    <scope>NUCLEOTIDE SEQUENCE [LARGE SCALE GENOMIC DNA]</scope>
    <source>
        <strain evidence="12">NCTC 11391</strain>
    </source>
</reference>
<keyword evidence="7 8" id="KW-0694">RNA-binding</keyword>
<dbReference type="Pfam" id="PF01138">
    <property type="entry name" value="RNase_PH"/>
    <property type="match status" value="2"/>
</dbReference>
<keyword evidence="2 8" id="KW-0963">Cytoplasm</keyword>
<dbReference type="GO" id="GO:0004654">
    <property type="term" value="F:polyribonucleotide nucleotidyltransferase activity"/>
    <property type="evidence" value="ECO:0007669"/>
    <property type="project" value="UniProtKB-UniRule"/>
</dbReference>
<dbReference type="InterPro" id="IPR036345">
    <property type="entry name" value="ExoRNase_PH_dom2_sf"/>
</dbReference>
<feature type="domain" description="S1 motif" evidence="10">
    <location>
        <begin position="625"/>
        <end position="694"/>
    </location>
</feature>
<evidence type="ECO:0000256" key="4">
    <source>
        <dbReference type="ARBA" id="ARBA00022695"/>
    </source>
</evidence>
<dbReference type="InterPro" id="IPR015848">
    <property type="entry name" value="PNPase_PH_RNA-bd_bac/org-type"/>
</dbReference>
<dbReference type="SUPFAM" id="SSF54791">
    <property type="entry name" value="Eukaryotic type KH-domain (KH-domain type I)"/>
    <property type="match status" value="1"/>
</dbReference>
<keyword evidence="12" id="KW-1185">Reference proteome</keyword>
<dbReference type="InterPro" id="IPR003029">
    <property type="entry name" value="S1_domain"/>
</dbReference>
<dbReference type="FunFam" id="3.30.230.70:FF:000001">
    <property type="entry name" value="Polyribonucleotide nucleotidyltransferase"/>
    <property type="match status" value="1"/>
</dbReference>
<feature type="compositionally biased region" description="Basic residues" evidence="9">
    <location>
        <begin position="711"/>
        <end position="732"/>
    </location>
</feature>
<dbReference type="InterPro" id="IPR001247">
    <property type="entry name" value="ExoRNase_PH_dom1"/>
</dbReference>
<dbReference type="CDD" id="cd11363">
    <property type="entry name" value="RNase_PH_PNPase_1"/>
    <property type="match status" value="1"/>
</dbReference>
<dbReference type="SUPFAM" id="SSF50249">
    <property type="entry name" value="Nucleic acid-binding proteins"/>
    <property type="match status" value="1"/>
</dbReference>
<dbReference type="FunFam" id="3.30.230.70:FF:000002">
    <property type="entry name" value="Polyribonucleotide nucleotidyltransferase"/>
    <property type="match status" value="1"/>
</dbReference>
<dbReference type="InterPro" id="IPR027408">
    <property type="entry name" value="PNPase/RNase_PH_dom_sf"/>
</dbReference>
<evidence type="ECO:0000256" key="8">
    <source>
        <dbReference type="HAMAP-Rule" id="MF_01595"/>
    </source>
</evidence>
<comment type="cofactor">
    <cofactor evidence="8">
        <name>Mg(2+)</name>
        <dbReference type="ChEBI" id="CHEBI:18420"/>
    </cofactor>
</comment>
<evidence type="ECO:0000256" key="2">
    <source>
        <dbReference type="ARBA" id="ARBA00022490"/>
    </source>
</evidence>
<evidence type="ECO:0000256" key="7">
    <source>
        <dbReference type="ARBA" id="ARBA00022884"/>
    </source>
</evidence>
<comment type="catalytic activity">
    <reaction evidence="8">
        <text>RNA(n+1) + phosphate = RNA(n) + a ribonucleoside 5'-diphosphate</text>
        <dbReference type="Rhea" id="RHEA:22096"/>
        <dbReference type="Rhea" id="RHEA-COMP:14527"/>
        <dbReference type="Rhea" id="RHEA-COMP:17342"/>
        <dbReference type="ChEBI" id="CHEBI:43474"/>
        <dbReference type="ChEBI" id="CHEBI:57930"/>
        <dbReference type="ChEBI" id="CHEBI:140395"/>
        <dbReference type="EC" id="2.7.7.8"/>
    </reaction>
</comment>
<evidence type="ECO:0000256" key="9">
    <source>
        <dbReference type="SAM" id="MobiDB-lite"/>
    </source>
</evidence>
<dbReference type="SUPFAM" id="SSF54211">
    <property type="entry name" value="Ribosomal protein S5 domain 2-like"/>
    <property type="match status" value="2"/>
</dbReference>
<dbReference type="EC" id="2.7.7.8" evidence="8"/>
<dbReference type="GO" id="GO:0006396">
    <property type="term" value="P:RNA processing"/>
    <property type="evidence" value="ECO:0007669"/>
    <property type="project" value="InterPro"/>
</dbReference>
<feature type="compositionally biased region" description="Basic and acidic residues" evidence="9">
    <location>
        <begin position="701"/>
        <end position="710"/>
    </location>
</feature>
<dbReference type="CDD" id="cd11364">
    <property type="entry name" value="RNase_PH_PNPase_2"/>
    <property type="match status" value="1"/>
</dbReference>
<feature type="binding site" evidence="8">
    <location>
        <position position="495"/>
    </location>
    <ligand>
        <name>Mg(2+)</name>
        <dbReference type="ChEBI" id="CHEBI:18420"/>
    </ligand>
</feature>
<protein>
    <recommendedName>
        <fullName evidence="8">Polyribonucleotide nucleotidyltransferase</fullName>
        <ecNumber evidence="8">2.7.7.8</ecNumber>
    </recommendedName>
    <alternativeName>
        <fullName evidence="8">Polynucleotide phosphorylase</fullName>
        <shortName evidence="8">PNPase</shortName>
    </alternativeName>
</protein>
<dbReference type="FunFam" id="3.30.1370.10:FF:000001">
    <property type="entry name" value="Polyribonucleotide nucleotidyltransferase"/>
    <property type="match status" value="1"/>
</dbReference>
<evidence type="ECO:0000256" key="5">
    <source>
        <dbReference type="ARBA" id="ARBA00022723"/>
    </source>
</evidence>
<dbReference type="InterPro" id="IPR036612">
    <property type="entry name" value="KH_dom_type_1_sf"/>
</dbReference>
<dbReference type="SUPFAM" id="SSF46915">
    <property type="entry name" value="Polynucleotide phosphorylase/guanosine pentaphosphate synthase (PNPase/GPSI), domain 3"/>
    <property type="match status" value="1"/>
</dbReference>
<comment type="similarity">
    <text evidence="1 8">Belongs to the polyribonucleotide nucleotidyltransferase family.</text>
</comment>
<evidence type="ECO:0000256" key="3">
    <source>
        <dbReference type="ARBA" id="ARBA00022679"/>
    </source>
</evidence>
<gene>
    <name evidence="11" type="primary">pnpA</name>
    <name evidence="8" type="synonym">pnp</name>
    <name evidence="11" type="ORF">NCTC11391_00115</name>
</gene>
<dbReference type="Proteomes" id="UP000254082">
    <property type="component" value="Unassembled WGS sequence"/>
</dbReference>
<dbReference type="Gene3D" id="3.30.230.70">
    <property type="entry name" value="GHMP Kinase, N-terminal domain"/>
    <property type="match status" value="2"/>
</dbReference>
<dbReference type="PROSITE" id="PS50084">
    <property type="entry name" value="KH_TYPE_1"/>
    <property type="match status" value="1"/>
</dbReference>
<keyword evidence="6 8" id="KW-0460">Magnesium</keyword>
<dbReference type="SMART" id="SM00316">
    <property type="entry name" value="S1"/>
    <property type="match status" value="1"/>
</dbReference>
<comment type="subcellular location">
    <subcellularLocation>
        <location evidence="8">Cytoplasm</location>
    </subcellularLocation>
</comment>
<dbReference type="GO" id="GO:0000175">
    <property type="term" value="F:3'-5'-RNA exonuclease activity"/>
    <property type="evidence" value="ECO:0007669"/>
    <property type="project" value="TreeGrafter"/>
</dbReference>
<dbReference type="InterPro" id="IPR012340">
    <property type="entry name" value="NA-bd_OB-fold"/>
</dbReference>